<reference evidence="2 3" key="1">
    <citation type="submission" date="2024-09" db="EMBL/GenBank/DDBJ databases">
        <authorList>
            <person name="Salinas-Garcia M.A."/>
            <person name="Prieme A."/>
        </authorList>
    </citation>
    <scope>NUCLEOTIDE SEQUENCE [LARGE SCALE GENOMIC DNA]</scope>
    <source>
        <strain evidence="2 3">DSM 21081</strain>
    </source>
</reference>
<dbReference type="SUPFAM" id="SSF52266">
    <property type="entry name" value="SGNH hydrolase"/>
    <property type="match status" value="1"/>
</dbReference>
<dbReference type="RefSeq" id="WP_373972933.1">
    <property type="nucleotide sequence ID" value="NZ_JBHDLJ010000014.1"/>
</dbReference>
<dbReference type="EMBL" id="JBHDLJ010000014">
    <property type="protein sequence ID" value="MFB0835756.1"/>
    <property type="molecule type" value="Genomic_DNA"/>
</dbReference>
<sequence length="275" mass="30112">MDFSKRFVALGDSFTEGVGDDDPSRPHGVRGWADRVAEQLCAADEEWGYANLAVRGKKVRQVVAEQLPAALELKPTLVTLYAGGNDILRPSVDIDDLMGEYDAAVAALRGSGAAVVLFTGFDSSGSAVFGKTRGRTAIYNEWVREVADRHEAVIADYWRWREFKDWRYWAQDRLHMGAPGHTLMAKRVLEVLRHADTIDTPELETAPALGRLRKVQADAQWAREHVVPWVKRRLTGTSSGDSLSARYPAYVRLAVSAAAPGAVPDAGASPEPGAR</sequence>
<dbReference type="InterPro" id="IPR036514">
    <property type="entry name" value="SGNH_hydro_sf"/>
</dbReference>
<dbReference type="PANTHER" id="PTHR43784:SF2">
    <property type="entry name" value="GDSL-LIKE LIPASE_ACYLHYDROLASE, PUTATIVE (AFU_ORTHOLOGUE AFUA_2G00820)-RELATED"/>
    <property type="match status" value="1"/>
</dbReference>
<dbReference type="CDD" id="cd01832">
    <property type="entry name" value="SGNH_hydrolase_like_1"/>
    <property type="match status" value="1"/>
</dbReference>
<evidence type="ECO:0000313" key="2">
    <source>
        <dbReference type="EMBL" id="MFB0835756.1"/>
    </source>
</evidence>
<dbReference type="Pfam" id="PF13472">
    <property type="entry name" value="Lipase_GDSL_2"/>
    <property type="match status" value="1"/>
</dbReference>
<dbReference type="EC" id="3.1.-.-" evidence="2"/>
<dbReference type="Proteomes" id="UP001575652">
    <property type="component" value="Unassembled WGS sequence"/>
</dbReference>
<evidence type="ECO:0000259" key="1">
    <source>
        <dbReference type="Pfam" id="PF13472"/>
    </source>
</evidence>
<keyword evidence="2" id="KW-0378">Hydrolase</keyword>
<comment type="caution">
    <text evidence="2">The sequence shown here is derived from an EMBL/GenBank/DDBJ whole genome shotgun (WGS) entry which is preliminary data.</text>
</comment>
<proteinExistence type="predicted"/>
<organism evidence="2 3">
    <name type="scientific">Arthrobacter halodurans</name>
    <dbReference type="NCBI Taxonomy" id="516699"/>
    <lineage>
        <taxon>Bacteria</taxon>
        <taxon>Bacillati</taxon>
        <taxon>Actinomycetota</taxon>
        <taxon>Actinomycetes</taxon>
        <taxon>Micrococcales</taxon>
        <taxon>Micrococcaceae</taxon>
        <taxon>Arthrobacter</taxon>
    </lineage>
</organism>
<dbReference type="Gene3D" id="3.40.50.1110">
    <property type="entry name" value="SGNH hydrolase"/>
    <property type="match status" value="1"/>
</dbReference>
<accession>A0ABV4UQ23</accession>
<gene>
    <name evidence="2" type="ORF">ACETWP_14285</name>
</gene>
<dbReference type="InterPro" id="IPR053140">
    <property type="entry name" value="GDSL_Rv0518-like"/>
</dbReference>
<feature type="domain" description="SGNH hydrolase-type esterase" evidence="1">
    <location>
        <begin position="9"/>
        <end position="182"/>
    </location>
</feature>
<dbReference type="GO" id="GO:0016787">
    <property type="term" value="F:hydrolase activity"/>
    <property type="evidence" value="ECO:0007669"/>
    <property type="project" value="UniProtKB-KW"/>
</dbReference>
<protein>
    <submittedName>
        <fullName evidence="2">SGNH/GDSL hydrolase family protein</fullName>
        <ecNumber evidence="2">3.1.-.-</ecNumber>
    </submittedName>
</protein>
<keyword evidence="3" id="KW-1185">Reference proteome</keyword>
<dbReference type="InterPro" id="IPR013830">
    <property type="entry name" value="SGNH_hydro"/>
</dbReference>
<name>A0ABV4UQ23_9MICC</name>
<dbReference type="PANTHER" id="PTHR43784">
    <property type="entry name" value="GDSL-LIKE LIPASE/ACYLHYDROLASE, PUTATIVE (AFU_ORTHOLOGUE AFUA_2G00820)-RELATED"/>
    <property type="match status" value="1"/>
</dbReference>
<evidence type="ECO:0000313" key="3">
    <source>
        <dbReference type="Proteomes" id="UP001575652"/>
    </source>
</evidence>